<evidence type="ECO:0000313" key="1">
    <source>
        <dbReference type="Proteomes" id="UP000887540"/>
    </source>
</evidence>
<proteinExistence type="predicted"/>
<dbReference type="WBParaSite" id="ACRNAN_scaffold6252.g11596.t1">
    <property type="protein sequence ID" value="ACRNAN_scaffold6252.g11596.t1"/>
    <property type="gene ID" value="ACRNAN_scaffold6252.g11596"/>
</dbReference>
<reference evidence="2" key="1">
    <citation type="submission" date="2022-11" db="UniProtKB">
        <authorList>
            <consortium name="WormBaseParasite"/>
        </authorList>
    </citation>
    <scope>IDENTIFICATION</scope>
</reference>
<name>A0A914E7E5_9BILA</name>
<protein>
    <submittedName>
        <fullName evidence="2">Uncharacterized protein</fullName>
    </submittedName>
</protein>
<evidence type="ECO:0000313" key="2">
    <source>
        <dbReference type="WBParaSite" id="ACRNAN_scaffold6252.g11596.t1"/>
    </source>
</evidence>
<organism evidence="1 2">
    <name type="scientific">Acrobeloides nanus</name>
    <dbReference type="NCBI Taxonomy" id="290746"/>
    <lineage>
        <taxon>Eukaryota</taxon>
        <taxon>Metazoa</taxon>
        <taxon>Ecdysozoa</taxon>
        <taxon>Nematoda</taxon>
        <taxon>Chromadorea</taxon>
        <taxon>Rhabditida</taxon>
        <taxon>Tylenchina</taxon>
        <taxon>Cephalobomorpha</taxon>
        <taxon>Cephaloboidea</taxon>
        <taxon>Cephalobidae</taxon>
        <taxon>Acrobeloides</taxon>
    </lineage>
</organism>
<keyword evidence="1" id="KW-1185">Reference proteome</keyword>
<accession>A0A914E7E5</accession>
<dbReference type="Proteomes" id="UP000887540">
    <property type="component" value="Unplaced"/>
</dbReference>
<dbReference type="AlphaFoldDB" id="A0A914E7E5"/>
<sequence>MERLNNASKVNTLNKFHITKMIKIQKEINETNRIVKEELYLVTEIETHNCESIFKRFNQKCKELIDRLSNETRLQNAKYTLELRTKSLEKMLEHARELENNDDYICSIQPQWISCLLRMRHVGETEILLIGARDAEKLHIIVENKAKSLKCQCDSFWKTITFQC</sequence>